<dbReference type="InterPro" id="IPR035992">
    <property type="entry name" value="Ricin_B-like_lectins"/>
</dbReference>
<proteinExistence type="predicted"/>
<dbReference type="SUPFAM" id="SSF50370">
    <property type="entry name" value="Ricin B-like lectins"/>
    <property type="match status" value="1"/>
</dbReference>
<comment type="caution">
    <text evidence="1">The sequence shown here is derived from an EMBL/GenBank/DDBJ whole genome shotgun (WGS) entry which is preliminary data.</text>
</comment>
<evidence type="ECO:0000313" key="2">
    <source>
        <dbReference type="Proteomes" id="UP001152795"/>
    </source>
</evidence>
<dbReference type="Proteomes" id="UP001152795">
    <property type="component" value="Unassembled WGS sequence"/>
</dbReference>
<reference evidence="1" key="1">
    <citation type="submission" date="2020-04" db="EMBL/GenBank/DDBJ databases">
        <authorList>
            <person name="Alioto T."/>
            <person name="Alioto T."/>
            <person name="Gomez Garrido J."/>
        </authorList>
    </citation>
    <scope>NUCLEOTIDE SEQUENCE</scope>
    <source>
        <strain evidence="1">A484AB</strain>
    </source>
</reference>
<dbReference type="PROSITE" id="PS50231">
    <property type="entry name" value="RICIN_B_LECTIN"/>
    <property type="match status" value="1"/>
</dbReference>
<accession>A0A6S7KUV8</accession>
<dbReference type="AlphaFoldDB" id="A0A6S7KUV8"/>
<dbReference type="Gene3D" id="2.80.10.50">
    <property type="match status" value="1"/>
</dbReference>
<sequence>MLYTKYTFVLAGETCSYDNWDYRWIWTNFGQLLNWETLECMTDDYQYQYKYLVTMKKCDKNNQKQLWECVGNKKYNIKQTQSGRHMYYGEHLQYVTTKNTYSYYDKKWTRFGSEKHVCSQ</sequence>
<keyword evidence="2" id="KW-1185">Reference proteome</keyword>
<name>A0A6S7KUV8_PARCT</name>
<gene>
    <name evidence="1" type="ORF">PACLA_8A069495</name>
</gene>
<feature type="non-terminal residue" evidence="1">
    <location>
        <position position="120"/>
    </location>
</feature>
<dbReference type="CDD" id="cd23385">
    <property type="entry name" value="beta-trefoil_Ricin_MRC-like"/>
    <property type="match status" value="1"/>
</dbReference>
<protein>
    <submittedName>
        <fullName evidence="1">Uncharacterized protein</fullName>
    </submittedName>
</protein>
<evidence type="ECO:0000313" key="1">
    <source>
        <dbReference type="EMBL" id="CAB4045051.1"/>
    </source>
</evidence>
<dbReference type="EMBL" id="CACRXK020037448">
    <property type="protein sequence ID" value="CAB4045051.1"/>
    <property type="molecule type" value="Genomic_DNA"/>
</dbReference>
<organism evidence="1 2">
    <name type="scientific">Paramuricea clavata</name>
    <name type="common">Red gorgonian</name>
    <name type="synonym">Violescent sea-whip</name>
    <dbReference type="NCBI Taxonomy" id="317549"/>
    <lineage>
        <taxon>Eukaryota</taxon>
        <taxon>Metazoa</taxon>
        <taxon>Cnidaria</taxon>
        <taxon>Anthozoa</taxon>
        <taxon>Octocorallia</taxon>
        <taxon>Malacalcyonacea</taxon>
        <taxon>Plexauridae</taxon>
        <taxon>Paramuricea</taxon>
    </lineage>
</organism>